<proteinExistence type="predicted"/>
<keyword evidence="2" id="KW-1185">Reference proteome</keyword>
<protein>
    <submittedName>
        <fullName evidence="1">Uncharacterized protein</fullName>
    </submittedName>
</protein>
<dbReference type="AlphaFoldDB" id="A0A9J5ZI06"/>
<comment type="caution">
    <text evidence="1">The sequence shown here is derived from an EMBL/GenBank/DDBJ whole genome shotgun (WGS) entry which is preliminary data.</text>
</comment>
<gene>
    <name evidence="1" type="ORF">H5410_022729</name>
</gene>
<dbReference type="Proteomes" id="UP000824120">
    <property type="component" value="Chromosome 4"/>
</dbReference>
<evidence type="ECO:0000313" key="2">
    <source>
        <dbReference type="Proteomes" id="UP000824120"/>
    </source>
</evidence>
<organism evidence="1 2">
    <name type="scientific">Solanum commersonii</name>
    <name type="common">Commerson's wild potato</name>
    <name type="synonym">Commerson's nightshade</name>
    <dbReference type="NCBI Taxonomy" id="4109"/>
    <lineage>
        <taxon>Eukaryota</taxon>
        <taxon>Viridiplantae</taxon>
        <taxon>Streptophyta</taxon>
        <taxon>Embryophyta</taxon>
        <taxon>Tracheophyta</taxon>
        <taxon>Spermatophyta</taxon>
        <taxon>Magnoliopsida</taxon>
        <taxon>eudicotyledons</taxon>
        <taxon>Gunneridae</taxon>
        <taxon>Pentapetalae</taxon>
        <taxon>asterids</taxon>
        <taxon>lamiids</taxon>
        <taxon>Solanales</taxon>
        <taxon>Solanaceae</taxon>
        <taxon>Solanoideae</taxon>
        <taxon>Solaneae</taxon>
        <taxon>Solanum</taxon>
    </lineage>
</organism>
<sequence length="70" mass="7446">MPTYLGLDPGLDSGQMDPNSFGKLIGSFDDASRTIKSTSGDCQGEATGSNLLQMDPNCFRILAIFLEISS</sequence>
<evidence type="ECO:0000313" key="1">
    <source>
        <dbReference type="EMBL" id="KAG5611448.1"/>
    </source>
</evidence>
<name>A0A9J5ZI06_SOLCO</name>
<reference evidence="1 2" key="1">
    <citation type="submission" date="2020-09" db="EMBL/GenBank/DDBJ databases">
        <title>De no assembly of potato wild relative species, Solanum commersonii.</title>
        <authorList>
            <person name="Cho K."/>
        </authorList>
    </citation>
    <scope>NUCLEOTIDE SEQUENCE [LARGE SCALE GENOMIC DNA]</scope>
    <source>
        <strain evidence="1">LZ3.2</strain>
        <tissue evidence="1">Leaf</tissue>
    </source>
</reference>
<accession>A0A9J5ZI06</accession>
<dbReference type="EMBL" id="JACXVP010000004">
    <property type="protein sequence ID" value="KAG5611448.1"/>
    <property type="molecule type" value="Genomic_DNA"/>
</dbReference>